<dbReference type="STRING" id="1091494.MEALZ_0836"/>
<evidence type="ECO:0008006" key="3">
    <source>
        <dbReference type="Google" id="ProtNLM"/>
    </source>
</evidence>
<dbReference type="HOGENOM" id="CLU_1265460_0_0_6"/>
<dbReference type="InterPro" id="IPR021342">
    <property type="entry name" value="DUF2959"/>
</dbReference>
<dbReference type="Proteomes" id="UP000008315">
    <property type="component" value="Chromosome"/>
</dbReference>
<sequence length="227" mass="25805">MKHRKNSLMEKTMTVLYRLIAAIVFMSLSACSSLYYSGLEKIGIPKRDLMVYRVEKARDTQEETKEQFKTALEQFTALTDFKGGNLEATYKKLNGEYEASVKKANEVNKRIREIEDVSGALFREWEQEIGEYSSATLKRNSQQKLDATKVHYQQLINAMKQAESRIEPVLSVFKDQVLYLKHNLNAQAIASLKGELGSIQSDVSALITAMEKSINEANAFIKTMESK</sequence>
<name>G4T2P6_META2</name>
<gene>
    <name evidence="1" type="ordered locus">MEALZ_0836</name>
</gene>
<protein>
    <recommendedName>
        <fullName evidence="3">DUF2959 domain-containing protein</fullName>
    </recommendedName>
</protein>
<dbReference type="PROSITE" id="PS51257">
    <property type="entry name" value="PROKAR_LIPOPROTEIN"/>
    <property type="match status" value="1"/>
</dbReference>
<dbReference type="PATRIC" id="fig|271065.3.peg.854"/>
<dbReference type="KEGG" id="mah:MEALZ_0836"/>
<evidence type="ECO:0000313" key="2">
    <source>
        <dbReference type="Proteomes" id="UP000008315"/>
    </source>
</evidence>
<dbReference type="Pfam" id="PF11172">
    <property type="entry name" value="DUF2959"/>
    <property type="match status" value="1"/>
</dbReference>
<evidence type="ECO:0000313" key="1">
    <source>
        <dbReference type="EMBL" id="CCE22530.1"/>
    </source>
</evidence>
<proteinExistence type="predicted"/>
<keyword evidence="2" id="KW-1185">Reference proteome</keyword>
<organism evidence="1 2">
    <name type="scientific">Methylotuvimicrobium alcaliphilum (strain DSM 19304 / NCIMB 14124 / VKM B-2133 / 20Z)</name>
    <name type="common">Methylomicrobium alcaliphilum</name>
    <dbReference type="NCBI Taxonomy" id="1091494"/>
    <lineage>
        <taxon>Bacteria</taxon>
        <taxon>Pseudomonadati</taxon>
        <taxon>Pseudomonadota</taxon>
        <taxon>Gammaproteobacteria</taxon>
        <taxon>Methylococcales</taxon>
        <taxon>Methylococcaceae</taxon>
        <taxon>Methylotuvimicrobium</taxon>
    </lineage>
</organism>
<reference evidence="2" key="1">
    <citation type="journal article" date="2012" name="J. Bacteriol.">
        <title>Genome sequence of the haloalkaliphilic methanotrophic bacterium Methylomicrobium alcaliphilum 20Z.</title>
        <authorList>
            <person name="Vuilleumier S."/>
            <person name="Khmelenina V.N."/>
            <person name="Bringel F."/>
            <person name="Reshetnikov A.S."/>
            <person name="Lajus A."/>
            <person name="Mangenot S."/>
            <person name="Rouy Z."/>
            <person name="Op den Camp H.J."/>
            <person name="Jetten M.S."/>
            <person name="Dispirito A.A."/>
            <person name="Dunfield P."/>
            <person name="Klotz M.G."/>
            <person name="Semrau J.D."/>
            <person name="Stein L.Y."/>
            <person name="Barbe V."/>
            <person name="Medigue C."/>
            <person name="Trotsenko Y.A."/>
            <person name="Kalyuzhnaya M.G."/>
        </authorList>
    </citation>
    <scope>NUCLEOTIDE SEQUENCE [LARGE SCALE GENOMIC DNA]</scope>
    <source>
        <strain evidence="2">DSM 19304 / NCIMB 14124 / VKM B-2133 / 20Z</strain>
    </source>
</reference>
<dbReference type="EMBL" id="FO082060">
    <property type="protein sequence ID" value="CCE22530.1"/>
    <property type="molecule type" value="Genomic_DNA"/>
</dbReference>
<dbReference type="AlphaFoldDB" id="G4T2P6"/>
<accession>G4T2P6</accession>